<feature type="signal peptide" evidence="1">
    <location>
        <begin position="1"/>
        <end position="31"/>
    </location>
</feature>
<organism evidence="3 4">
    <name type="scientific">Brenneria populi</name>
    <dbReference type="NCBI Taxonomy" id="1505588"/>
    <lineage>
        <taxon>Bacteria</taxon>
        <taxon>Pseudomonadati</taxon>
        <taxon>Pseudomonadota</taxon>
        <taxon>Gammaproteobacteria</taxon>
        <taxon>Enterobacterales</taxon>
        <taxon>Pectobacteriaceae</taxon>
        <taxon>Brenneria</taxon>
    </lineage>
</organism>
<dbReference type="InterPro" id="IPR015168">
    <property type="entry name" value="SsuA/THI5"/>
</dbReference>
<dbReference type="Gene3D" id="3.40.190.10">
    <property type="entry name" value="Periplasmic binding protein-like II"/>
    <property type="match status" value="2"/>
</dbReference>
<protein>
    <submittedName>
        <fullName evidence="3">ABC transporter substrate-binding protein</fullName>
    </submittedName>
</protein>
<dbReference type="PANTHER" id="PTHR30024">
    <property type="entry name" value="ALIPHATIC SULFONATES-BINDING PROTEIN-RELATED"/>
    <property type="match status" value="1"/>
</dbReference>
<comment type="caution">
    <text evidence="3">The sequence shown here is derived from an EMBL/GenBank/DDBJ whole genome shotgun (WGS) entry which is preliminary data.</text>
</comment>
<keyword evidence="1" id="KW-0732">Signal</keyword>
<evidence type="ECO:0000313" key="4">
    <source>
        <dbReference type="Proteomes" id="UP001309705"/>
    </source>
</evidence>
<gene>
    <name evidence="3" type="ORF">VSX58_00110</name>
</gene>
<feature type="chain" id="PRO_5046866507" evidence="1">
    <location>
        <begin position="32"/>
        <end position="363"/>
    </location>
</feature>
<dbReference type="EMBL" id="JAYWTM010000001">
    <property type="protein sequence ID" value="MEC5341016.1"/>
    <property type="molecule type" value="Genomic_DNA"/>
</dbReference>
<dbReference type="RefSeq" id="WP_327616258.1">
    <property type="nucleotide sequence ID" value="NZ_JAYWTM010000001.1"/>
</dbReference>
<reference evidence="3 4" key="1">
    <citation type="journal article" date="2017" name="Int. J. Syst. Evol. Microbiol.">
        <title>Brenneria populi subsp. brevivirga subsp. nov. isolated from symptomatic bark of Populus x euramericana canker, and description of Brenneria populi subsp. populi subsp. nov.</title>
        <authorList>
            <person name="Zheng M.H."/>
            <person name="Piao C.G."/>
            <person name="Xue H."/>
            <person name="Guo M.W."/>
            <person name="Li Y."/>
        </authorList>
    </citation>
    <scope>NUCLEOTIDE SEQUENCE [LARGE SCALE GENOMIC DNA]</scope>
    <source>
        <strain evidence="3 4">D9-5</strain>
    </source>
</reference>
<dbReference type="SUPFAM" id="SSF53850">
    <property type="entry name" value="Periplasmic binding protein-like II"/>
    <property type="match status" value="1"/>
</dbReference>
<dbReference type="Proteomes" id="UP001309705">
    <property type="component" value="Unassembled WGS sequence"/>
</dbReference>
<evidence type="ECO:0000313" key="3">
    <source>
        <dbReference type="EMBL" id="MEC5341016.1"/>
    </source>
</evidence>
<dbReference type="Pfam" id="PF09084">
    <property type="entry name" value="NMT1"/>
    <property type="match status" value="1"/>
</dbReference>
<evidence type="ECO:0000256" key="1">
    <source>
        <dbReference type="SAM" id="SignalP"/>
    </source>
</evidence>
<feature type="domain" description="SsuA/THI5-like" evidence="2">
    <location>
        <begin position="52"/>
        <end position="279"/>
    </location>
</feature>
<keyword evidence="4" id="KW-1185">Reference proteome</keyword>
<proteinExistence type="predicted"/>
<evidence type="ECO:0000259" key="2">
    <source>
        <dbReference type="Pfam" id="PF09084"/>
    </source>
</evidence>
<name>A0ABU6JL19_9GAMM</name>
<sequence>MSNQSVNKKRHVAALVVLSAALMPWLQPAIAASGAEQPLKSITLQLDPATAVAQEKGFFKEAFDKIGIKEVNLIASGSAELLGAEAAHLNHGGIAVAQRMIYPAVVHHANGLDAVIVWESEPSDKYRTPIIARADNKEINQIQDLDGRKFASSRVSCYWTAPTEILTKAGLPLDSRRQQGRVRYQSMDNNAAVAAALLSGSIDATAVHLGTSGAAALYTSGQVKVIGRTPDDGVYVNGAGRVSYFAMRSFAENYPQAIQAFLVAVDRAKAWARDNPDEAAAIVAKATRVPEHIAKFQITDPSQFYFMRGEEDADSVRGNIKTFQAWYIAQGDDILSERNLSDTQVDKLVDARFFKGGAYSAYN</sequence>
<accession>A0ABU6JL19</accession>